<keyword evidence="4" id="KW-0479">Metal-binding</keyword>
<evidence type="ECO:0000256" key="7">
    <source>
        <dbReference type="ARBA" id="ARBA00022801"/>
    </source>
</evidence>
<accession>A0A2V2NGN0</accession>
<keyword evidence="3" id="KW-0540">Nuclease</keyword>
<evidence type="ECO:0000256" key="8">
    <source>
        <dbReference type="ARBA" id="ARBA00022842"/>
    </source>
</evidence>
<dbReference type="SUPFAM" id="SSF53098">
    <property type="entry name" value="Ribonuclease H-like"/>
    <property type="match status" value="1"/>
</dbReference>
<dbReference type="CDD" id="cd16962">
    <property type="entry name" value="RuvC"/>
    <property type="match status" value="1"/>
</dbReference>
<keyword evidence="6" id="KW-0227">DNA damage</keyword>
<dbReference type="InterPro" id="IPR012337">
    <property type="entry name" value="RNaseH-like_sf"/>
</dbReference>
<dbReference type="HAMAP" id="MF_00034">
    <property type="entry name" value="RuvC"/>
    <property type="match status" value="1"/>
</dbReference>
<dbReference type="OrthoDB" id="145593at2157"/>
<dbReference type="InterPro" id="IPR036397">
    <property type="entry name" value="RNaseH_sf"/>
</dbReference>
<protein>
    <submittedName>
        <fullName evidence="12">Crossover junction endodeoxyribonuclease RuvC</fullName>
    </submittedName>
</protein>
<name>A0A2V2NGN0_9EURY</name>
<comment type="similarity">
    <text evidence="1">Belongs to the RuvC family.</text>
</comment>
<evidence type="ECO:0000313" key="13">
    <source>
        <dbReference type="Proteomes" id="UP000245657"/>
    </source>
</evidence>
<dbReference type="PANTHER" id="PTHR30194:SF3">
    <property type="entry name" value="CROSSOVER JUNCTION ENDODEOXYRIBONUCLEASE RUVC"/>
    <property type="match status" value="1"/>
</dbReference>
<evidence type="ECO:0000256" key="2">
    <source>
        <dbReference type="ARBA" id="ARBA00022490"/>
    </source>
</evidence>
<dbReference type="AlphaFoldDB" id="A0A2V2NGN0"/>
<dbReference type="GO" id="GO:0008821">
    <property type="term" value="F:crossover junction DNA endonuclease activity"/>
    <property type="evidence" value="ECO:0007669"/>
    <property type="project" value="InterPro"/>
</dbReference>
<comment type="caution">
    <text evidence="12">The sequence shown here is derived from an EMBL/GenBank/DDBJ whole genome shotgun (WGS) entry which is preliminary data.</text>
</comment>
<evidence type="ECO:0000313" key="12">
    <source>
        <dbReference type="EMBL" id="PWR74483.1"/>
    </source>
</evidence>
<evidence type="ECO:0000256" key="1">
    <source>
        <dbReference type="ARBA" id="ARBA00009518"/>
    </source>
</evidence>
<keyword evidence="9" id="KW-0238">DNA-binding</keyword>
<dbReference type="PANTHER" id="PTHR30194">
    <property type="entry name" value="CROSSOVER JUNCTION ENDODEOXYRIBONUCLEASE RUVC"/>
    <property type="match status" value="1"/>
</dbReference>
<evidence type="ECO:0000256" key="6">
    <source>
        <dbReference type="ARBA" id="ARBA00022763"/>
    </source>
</evidence>
<evidence type="ECO:0000256" key="11">
    <source>
        <dbReference type="ARBA" id="ARBA00023204"/>
    </source>
</evidence>
<keyword evidence="10" id="KW-0233">DNA recombination</keyword>
<keyword evidence="8" id="KW-0460">Magnesium</keyword>
<keyword evidence="7" id="KW-0378">Hydrolase</keyword>
<dbReference type="InterPro" id="IPR020563">
    <property type="entry name" value="X-over_junc_endoDNase_Mg_BS"/>
</dbReference>
<dbReference type="PRINTS" id="PR00696">
    <property type="entry name" value="RSOLVASERUVC"/>
</dbReference>
<evidence type="ECO:0000256" key="5">
    <source>
        <dbReference type="ARBA" id="ARBA00022759"/>
    </source>
</evidence>
<dbReference type="NCBIfam" id="NF000711">
    <property type="entry name" value="PRK00039.2-1"/>
    <property type="match status" value="1"/>
</dbReference>
<keyword evidence="2" id="KW-0963">Cytoplasm</keyword>
<keyword evidence="13" id="KW-1185">Reference proteome</keyword>
<dbReference type="PROSITE" id="PS01321">
    <property type="entry name" value="RUVC"/>
    <property type="match status" value="1"/>
</dbReference>
<organism evidence="12 13">
    <name type="scientific">Methanospirillum lacunae</name>
    <dbReference type="NCBI Taxonomy" id="668570"/>
    <lineage>
        <taxon>Archaea</taxon>
        <taxon>Methanobacteriati</taxon>
        <taxon>Methanobacteriota</taxon>
        <taxon>Stenosarchaea group</taxon>
        <taxon>Methanomicrobia</taxon>
        <taxon>Methanomicrobiales</taxon>
        <taxon>Methanospirillaceae</taxon>
        <taxon>Methanospirillum</taxon>
    </lineage>
</organism>
<dbReference type="EMBL" id="QGMY01000002">
    <property type="protein sequence ID" value="PWR74483.1"/>
    <property type="molecule type" value="Genomic_DNA"/>
</dbReference>
<dbReference type="Proteomes" id="UP000245657">
    <property type="component" value="Unassembled WGS sequence"/>
</dbReference>
<dbReference type="NCBIfam" id="TIGR00228">
    <property type="entry name" value="ruvC"/>
    <property type="match status" value="1"/>
</dbReference>
<keyword evidence="5" id="KW-0255">Endonuclease</keyword>
<gene>
    <name evidence="12" type="ORF">DK846_01035</name>
</gene>
<sequence length="160" mass="17522">MTVLGIDPGYATVGYGIISDDRRTPGADEWGCVKTSKSDGEPPKRLGLIYKGITNLIERYNPESMAIERLFFARNTTSALQVSEARGVILLAAVHHEIPVTEYTPNQVKVAITGSGSADKKQMQEMITRLLRLPEIPRPDDAADGLSLALCHINCSRGRR</sequence>
<dbReference type="Pfam" id="PF02075">
    <property type="entry name" value="RuvC"/>
    <property type="match status" value="1"/>
</dbReference>
<reference evidence="12 13" key="1">
    <citation type="submission" date="2018-05" db="EMBL/GenBank/DDBJ databases">
        <title>Draft genome of Methanospirillum lacunae Ki8-1.</title>
        <authorList>
            <person name="Dueholm M.S."/>
            <person name="Nielsen P.H."/>
            <person name="Bakmann L.F."/>
            <person name="Otzen D.E."/>
        </authorList>
    </citation>
    <scope>NUCLEOTIDE SEQUENCE [LARGE SCALE GENOMIC DNA]</scope>
    <source>
        <strain evidence="12 13">Ki8-1</strain>
    </source>
</reference>
<dbReference type="Gene3D" id="3.30.420.10">
    <property type="entry name" value="Ribonuclease H-like superfamily/Ribonuclease H"/>
    <property type="match status" value="1"/>
</dbReference>
<dbReference type="GO" id="GO:0003677">
    <property type="term" value="F:DNA binding"/>
    <property type="evidence" value="ECO:0007669"/>
    <property type="project" value="UniProtKB-KW"/>
</dbReference>
<evidence type="ECO:0000256" key="9">
    <source>
        <dbReference type="ARBA" id="ARBA00023125"/>
    </source>
</evidence>
<proteinExistence type="inferred from homology"/>
<keyword evidence="11" id="KW-0234">DNA repair</keyword>
<dbReference type="FunFam" id="3.30.420.10:FF:000002">
    <property type="entry name" value="Crossover junction endodeoxyribonuclease RuvC"/>
    <property type="match status" value="1"/>
</dbReference>
<dbReference type="InterPro" id="IPR002176">
    <property type="entry name" value="X-over_junc_endoDNase_RuvC"/>
</dbReference>
<dbReference type="GO" id="GO:0046872">
    <property type="term" value="F:metal ion binding"/>
    <property type="evidence" value="ECO:0007669"/>
    <property type="project" value="UniProtKB-KW"/>
</dbReference>
<dbReference type="GO" id="GO:0006281">
    <property type="term" value="P:DNA repair"/>
    <property type="evidence" value="ECO:0007669"/>
    <property type="project" value="UniProtKB-KW"/>
</dbReference>
<evidence type="ECO:0000256" key="3">
    <source>
        <dbReference type="ARBA" id="ARBA00022722"/>
    </source>
</evidence>
<evidence type="ECO:0000256" key="10">
    <source>
        <dbReference type="ARBA" id="ARBA00023172"/>
    </source>
</evidence>
<evidence type="ECO:0000256" key="4">
    <source>
        <dbReference type="ARBA" id="ARBA00022723"/>
    </source>
</evidence>
<dbReference type="GO" id="GO:0006310">
    <property type="term" value="P:DNA recombination"/>
    <property type="evidence" value="ECO:0007669"/>
    <property type="project" value="UniProtKB-KW"/>
</dbReference>